<evidence type="ECO:0000313" key="4">
    <source>
        <dbReference type="Proteomes" id="UP000012249"/>
    </source>
</evidence>
<reference evidence="3 4" key="1">
    <citation type="submission" date="2013-02" db="EMBL/GenBank/DDBJ databases">
        <authorList>
            <person name="Harkins D.M."/>
            <person name="Durkin A.S."/>
            <person name="Brinkac L.M."/>
            <person name="Haft D.H."/>
            <person name="Selengut J.D."/>
            <person name="Sanka R."/>
            <person name="DePew J."/>
            <person name="Purushe J."/>
            <person name="Haake D.A."/>
            <person name="Matsunaga J."/>
            <person name="Vinetz J.M."/>
            <person name="Sutton G.G."/>
            <person name="Nierman W.C."/>
            <person name="Fouts D.E."/>
        </authorList>
    </citation>
    <scope>NUCLEOTIDE SEQUENCE [LARGE SCALE GENOMIC DNA]</scope>
    <source>
        <strain evidence="3 4">Ecochallenge</strain>
    </source>
</reference>
<evidence type="ECO:0000259" key="2">
    <source>
        <dbReference type="PROSITE" id="PS51977"/>
    </source>
</evidence>
<dbReference type="PANTHER" id="PTHR30634:SF13">
    <property type="entry name" value="PROTEIN YEHF"/>
    <property type="match status" value="1"/>
</dbReference>
<dbReference type="EMBL" id="AHMI02000178">
    <property type="protein sequence ID" value="EMY14279.1"/>
    <property type="molecule type" value="Genomic_DNA"/>
</dbReference>
<gene>
    <name evidence="3" type="ORF">LEP1GSC043_0923</name>
</gene>
<dbReference type="InterPro" id="IPR019734">
    <property type="entry name" value="TPR_rpt"/>
</dbReference>
<keyword evidence="1" id="KW-0802">TPR repeat</keyword>
<dbReference type="Pfam" id="PF05406">
    <property type="entry name" value="WGR"/>
    <property type="match status" value="1"/>
</dbReference>
<dbReference type="InterPro" id="IPR011990">
    <property type="entry name" value="TPR-like_helical_dom_sf"/>
</dbReference>
<dbReference type="SUPFAM" id="SSF81901">
    <property type="entry name" value="HCP-like"/>
    <property type="match status" value="1"/>
</dbReference>
<dbReference type="Proteomes" id="UP000012249">
    <property type="component" value="Unassembled WGS sequence"/>
</dbReference>
<dbReference type="InterPro" id="IPR050458">
    <property type="entry name" value="LolB"/>
</dbReference>
<dbReference type="PROSITE" id="PS50005">
    <property type="entry name" value="TPR"/>
    <property type="match status" value="1"/>
</dbReference>
<feature type="domain" description="WGR" evidence="2">
    <location>
        <begin position="1"/>
        <end position="79"/>
    </location>
</feature>
<dbReference type="InterPro" id="IPR036930">
    <property type="entry name" value="WGR_dom_sf"/>
</dbReference>
<evidence type="ECO:0000313" key="3">
    <source>
        <dbReference type="EMBL" id="EMY14279.1"/>
    </source>
</evidence>
<dbReference type="Gene3D" id="1.25.40.10">
    <property type="entry name" value="Tetratricopeptide repeat domain"/>
    <property type="match status" value="1"/>
</dbReference>
<feature type="repeat" description="TPR" evidence="1">
    <location>
        <begin position="106"/>
        <end position="139"/>
    </location>
</feature>
<accession>N1U8I5</accession>
<dbReference type="InterPro" id="IPR049809">
    <property type="entry name" value="YehF/YfeS-like_WGR"/>
</dbReference>
<dbReference type="SMART" id="SM00028">
    <property type="entry name" value="TPR"/>
    <property type="match status" value="3"/>
</dbReference>
<dbReference type="PROSITE" id="PS51977">
    <property type="entry name" value="WGR"/>
    <property type="match status" value="1"/>
</dbReference>
<comment type="caution">
    <text evidence="3">The sequence shown here is derived from an EMBL/GenBank/DDBJ whole genome shotgun (WGS) entry which is preliminary data.</text>
</comment>
<dbReference type="PANTHER" id="PTHR30634">
    <property type="entry name" value="OUTER MEMBRANE LOLAB LIPOPROTEIN INSERTION APPARATUS"/>
    <property type="match status" value="1"/>
</dbReference>
<dbReference type="InterPro" id="IPR012433">
    <property type="entry name" value="Imm11"/>
</dbReference>
<dbReference type="Gene3D" id="2.20.140.10">
    <property type="entry name" value="WGR domain"/>
    <property type="match status" value="1"/>
</dbReference>
<organism evidence="3 4">
    <name type="scientific">Leptospira weilii str. Ecochallenge</name>
    <dbReference type="NCBI Taxonomy" id="1049986"/>
    <lineage>
        <taxon>Bacteria</taxon>
        <taxon>Pseudomonadati</taxon>
        <taxon>Spirochaetota</taxon>
        <taxon>Spirochaetia</taxon>
        <taxon>Leptospirales</taxon>
        <taxon>Leptospiraceae</taxon>
        <taxon>Leptospira</taxon>
    </lineage>
</organism>
<name>N1U8I5_9LEPT</name>
<proteinExistence type="predicted"/>
<sequence>MKRYLTYKDDKSDKFWNIEISRTSFTVTYGKTGTSGQTQTKDFDSEEKCLKEAQKLLSEKLKKGYKEDWKTYHGLIYRLLGSKDLVSAGKLCEQARPLIQSNSQKAELETLIGRYFYELGEFQKAREHYLMAIDANPKNYTPYDHYTILLMHEKDYAEAMSMYRKMIDLFPSFKTFPTYGIATIYSKLNDPEKAVEWLSIFLKEREYYHVFNHDDFNDIRNSTVYKTLFKKYFFEIEDENYSPEDIPESEMNYFVIERENNDSYPLLAWCGGTGERYFSRFQGKNFIAPSDFELKLRLGPPIPKKYTLVDYHSLPEPVVSQRIKKVIDQLPVCNINFIPATIDTQQETFSNYYVLHVAKIQCLDEKKSALTTRPDGRISEVDSIVLDKMILKKIPFERRAIFKMLYDIEYYIIHERIVSEIQKISPKGIRFIPVSEYKSDSAFL</sequence>
<dbReference type="AlphaFoldDB" id="N1U8I5"/>
<dbReference type="SMART" id="SM00773">
    <property type="entry name" value="WGR"/>
    <property type="match status" value="1"/>
</dbReference>
<dbReference type="CDD" id="cd07996">
    <property type="entry name" value="WGR_MMR_like"/>
    <property type="match status" value="1"/>
</dbReference>
<protein>
    <submittedName>
        <fullName evidence="3">WGR domain protein</fullName>
    </submittedName>
</protein>
<dbReference type="SUPFAM" id="SSF142921">
    <property type="entry name" value="WGR domain-like"/>
    <property type="match status" value="1"/>
</dbReference>
<dbReference type="InterPro" id="IPR008893">
    <property type="entry name" value="WGR_domain"/>
</dbReference>
<evidence type="ECO:0000256" key="1">
    <source>
        <dbReference type="PROSITE-ProRule" id="PRU00339"/>
    </source>
</evidence>
<dbReference type="Pfam" id="PF07791">
    <property type="entry name" value="Imm11"/>
    <property type="match status" value="1"/>
</dbReference>